<reference evidence="2 3" key="1">
    <citation type="journal article" date="2013" name="Nat. Commun.">
        <title>The evolution and pathogenic mechanisms of the rice sheath blight pathogen.</title>
        <authorList>
            <person name="Zheng A."/>
            <person name="Lin R."/>
            <person name="Xu L."/>
            <person name="Qin P."/>
            <person name="Tang C."/>
            <person name="Ai P."/>
            <person name="Zhang D."/>
            <person name="Liu Y."/>
            <person name="Sun Z."/>
            <person name="Feng H."/>
            <person name="Wang Y."/>
            <person name="Chen Y."/>
            <person name="Liang X."/>
            <person name="Fu R."/>
            <person name="Li Q."/>
            <person name="Zhang J."/>
            <person name="Yu X."/>
            <person name="Xie Z."/>
            <person name="Ding L."/>
            <person name="Guan P."/>
            <person name="Tang J."/>
            <person name="Liang Y."/>
            <person name="Wang S."/>
            <person name="Deng Q."/>
            <person name="Li S."/>
            <person name="Zhu J."/>
            <person name="Wang L."/>
            <person name="Liu H."/>
            <person name="Li P."/>
        </authorList>
    </citation>
    <scope>NUCLEOTIDE SEQUENCE [LARGE SCALE GENOMIC DNA]</scope>
    <source>
        <strain evidence="3">AG-1 IA</strain>
    </source>
</reference>
<evidence type="ECO:0000313" key="3">
    <source>
        <dbReference type="Proteomes" id="UP000011668"/>
    </source>
</evidence>
<dbReference type="HOGENOM" id="CLU_1644863_0_0_1"/>
<proteinExistence type="predicted"/>
<accession>L8WZM6</accession>
<feature type="region of interest" description="Disordered" evidence="1">
    <location>
        <begin position="1"/>
        <end position="114"/>
    </location>
</feature>
<evidence type="ECO:0000256" key="1">
    <source>
        <dbReference type="SAM" id="MobiDB-lite"/>
    </source>
</evidence>
<dbReference type="Proteomes" id="UP000011668">
    <property type="component" value="Unassembled WGS sequence"/>
</dbReference>
<sequence length="161" mass="17340">MKRGTGNKRRHSLTSSVFNAMPTKSNAINASKQSPPPSEERPSRASSSTDLSSLPSPPQHRSSSPAQRPVSPTDPTKKASKDQAPAPSRPGARPVARNNFDLEPNPFEPTVPVPQARPAAHHLVLRCPHPLEMAQRHPSQSFPHSPRSPRPAVPMRLATGG</sequence>
<organism evidence="2 3">
    <name type="scientific">Thanatephorus cucumeris (strain AG1-IA)</name>
    <name type="common">Rice sheath blight fungus</name>
    <name type="synonym">Rhizoctonia solani</name>
    <dbReference type="NCBI Taxonomy" id="983506"/>
    <lineage>
        <taxon>Eukaryota</taxon>
        <taxon>Fungi</taxon>
        <taxon>Dikarya</taxon>
        <taxon>Basidiomycota</taxon>
        <taxon>Agaricomycotina</taxon>
        <taxon>Agaricomycetes</taxon>
        <taxon>Cantharellales</taxon>
        <taxon>Ceratobasidiaceae</taxon>
        <taxon>Rhizoctonia</taxon>
        <taxon>Rhizoctonia solani AG-1</taxon>
    </lineage>
</organism>
<protein>
    <submittedName>
        <fullName evidence="2">Uncharacterized protein</fullName>
    </submittedName>
</protein>
<feature type="region of interest" description="Disordered" evidence="1">
    <location>
        <begin position="129"/>
        <end position="161"/>
    </location>
</feature>
<dbReference type="EMBL" id="AFRT01000987">
    <property type="protein sequence ID" value="ELU41799.1"/>
    <property type="molecule type" value="Genomic_DNA"/>
</dbReference>
<keyword evidence="3" id="KW-1185">Reference proteome</keyword>
<dbReference type="AlphaFoldDB" id="L8WZM6"/>
<feature type="compositionally biased region" description="Basic residues" evidence="1">
    <location>
        <begin position="1"/>
        <end position="12"/>
    </location>
</feature>
<dbReference type="STRING" id="983506.L8WZM6"/>
<comment type="caution">
    <text evidence="2">The sequence shown here is derived from an EMBL/GenBank/DDBJ whole genome shotgun (WGS) entry which is preliminary data.</text>
</comment>
<feature type="compositionally biased region" description="Polar residues" evidence="1">
    <location>
        <begin position="13"/>
        <end position="33"/>
    </location>
</feature>
<evidence type="ECO:0000313" key="2">
    <source>
        <dbReference type="EMBL" id="ELU41799.1"/>
    </source>
</evidence>
<gene>
    <name evidence="2" type="ORF">AG1IA_04174</name>
</gene>
<name>L8WZM6_THACA</name>
<feature type="compositionally biased region" description="Low complexity" evidence="1">
    <location>
        <begin position="44"/>
        <end position="54"/>
    </location>
</feature>